<accession>A0ABS2QRK2</accession>
<organism evidence="1 2">
    <name type="scientific">Priestia iocasae</name>
    <dbReference type="NCBI Taxonomy" id="2291674"/>
    <lineage>
        <taxon>Bacteria</taxon>
        <taxon>Bacillati</taxon>
        <taxon>Bacillota</taxon>
        <taxon>Bacilli</taxon>
        <taxon>Bacillales</taxon>
        <taxon>Bacillaceae</taxon>
        <taxon>Priestia</taxon>
    </lineage>
</organism>
<keyword evidence="2" id="KW-1185">Reference proteome</keyword>
<dbReference type="SUPFAM" id="SSF103032">
    <property type="entry name" value="Hypothetical protein YwqG"/>
    <property type="match status" value="1"/>
</dbReference>
<protein>
    <submittedName>
        <fullName evidence="1">Uncharacterized protein YwqG</fullName>
    </submittedName>
</protein>
<evidence type="ECO:0000313" key="2">
    <source>
        <dbReference type="Proteomes" id="UP000809829"/>
    </source>
</evidence>
<dbReference type="EMBL" id="JAFBFC010000001">
    <property type="protein sequence ID" value="MBM7702088.1"/>
    <property type="molecule type" value="Genomic_DNA"/>
</dbReference>
<dbReference type="Pfam" id="PF09234">
    <property type="entry name" value="DUF1963"/>
    <property type="match status" value="1"/>
</dbReference>
<dbReference type="PANTHER" id="PTHR36436">
    <property type="entry name" value="SLL5081 PROTEIN"/>
    <property type="match status" value="1"/>
</dbReference>
<dbReference type="InterPro" id="IPR015315">
    <property type="entry name" value="DUF1963"/>
</dbReference>
<evidence type="ECO:0000313" key="1">
    <source>
        <dbReference type="EMBL" id="MBM7702088.1"/>
    </source>
</evidence>
<dbReference type="PANTHER" id="PTHR36436:SF6">
    <property type="entry name" value="SLL5081 PROTEIN"/>
    <property type="match status" value="1"/>
</dbReference>
<sequence>MEWVGLDFDIPTKQANFRVIYHSEVITDLSKLMNDFSFMDELDLDSFPIQHEMKLSFKMDEEPVSMTDFQSEPLPIDFDESVSEDLVLWDVYEEAFSGDGSKIGGYGFFTQQDPRSYGKKYKGHSVMLLQIDSDDDAIIWGDSGVANFFITQEDLKSRNFTNVLYNWDCY</sequence>
<dbReference type="InterPro" id="IPR035948">
    <property type="entry name" value="YwqG-like_sf"/>
</dbReference>
<dbReference type="RefSeq" id="WP_205184358.1">
    <property type="nucleotide sequence ID" value="NZ_JAFBFC010000001.1"/>
</dbReference>
<comment type="caution">
    <text evidence="1">The sequence shown here is derived from an EMBL/GenBank/DDBJ whole genome shotgun (WGS) entry which is preliminary data.</text>
</comment>
<dbReference type="Proteomes" id="UP000809829">
    <property type="component" value="Unassembled WGS sequence"/>
</dbReference>
<name>A0ABS2QRK2_9BACI</name>
<proteinExistence type="predicted"/>
<gene>
    <name evidence="1" type="ORF">JOC83_000914</name>
</gene>
<reference evidence="1 2" key="1">
    <citation type="submission" date="2021-01" db="EMBL/GenBank/DDBJ databases">
        <title>Genomic Encyclopedia of Type Strains, Phase IV (KMG-IV): sequencing the most valuable type-strain genomes for metagenomic binning, comparative biology and taxonomic classification.</title>
        <authorList>
            <person name="Goeker M."/>
        </authorList>
    </citation>
    <scope>NUCLEOTIDE SEQUENCE [LARGE SCALE GENOMIC DNA]</scope>
    <source>
        <strain evidence="1 2">DSM 104297</strain>
    </source>
</reference>
<dbReference type="Gene3D" id="2.30.320.10">
    <property type="entry name" value="YwqG-like"/>
    <property type="match status" value="1"/>
</dbReference>